<dbReference type="InterPro" id="IPR010998">
    <property type="entry name" value="Integrase_recombinase_N"/>
</dbReference>
<reference evidence="5" key="1">
    <citation type="submission" date="2025-08" db="UniProtKB">
        <authorList>
            <consortium name="RefSeq"/>
        </authorList>
    </citation>
    <scope>IDENTIFICATION</scope>
    <source>
        <tissue evidence="5">Gonad</tissue>
    </source>
</reference>
<keyword evidence="4" id="KW-1185">Reference proteome</keyword>
<dbReference type="PANTHER" id="PTHR35555:SF3">
    <property type="entry name" value="ENDONUCLEASE-REVERSE TRANSCRIPTASE"/>
    <property type="match status" value="1"/>
</dbReference>
<dbReference type="GeneID" id="109462803"/>
<dbReference type="RefSeq" id="XP_019614976.1">
    <property type="nucleotide sequence ID" value="XM_019759417.1"/>
</dbReference>
<evidence type="ECO:0000256" key="2">
    <source>
        <dbReference type="ARBA" id="ARBA00023172"/>
    </source>
</evidence>
<dbReference type="Proteomes" id="UP000515135">
    <property type="component" value="Unplaced"/>
</dbReference>
<feature type="compositionally biased region" description="Low complexity" evidence="3">
    <location>
        <begin position="164"/>
        <end position="183"/>
    </location>
</feature>
<dbReference type="InterPro" id="IPR013762">
    <property type="entry name" value="Integrase-like_cat_sf"/>
</dbReference>
<dbReference type="GO" id="GO:0015074">
    <property type="term" value="P:DNA integration"/>
    <property type="evidence" value="ECO:0007669"/>
    <property type="project" value="InterPro"/>
</dbReference>
<gene>
    <name evidence="5" type="primary">LOC109462803</name>
</gene>
<evidence type="ECO:0000256" key="3">
    <source>
        <dbReference type="SAM" id="MobiDB-lite"/>
    </source>
</evidence>
<keyword evidence="2" id="KW-0233">DNA recombination</keyword>
<dbReference type="KEGG" id="bbel:109462803"/>
<feature type="region of interest" description="Disordered" evidence="3">
    <location>
        <begin position="18"/>
        <end position="54"/>
    </location>
</feature>
<dbReference type="PANTHER" id="PTHR35555">
    <property type="entry name" value="ENDONUCLEASE-REVERSE TRANSCRIPTASE"/>
    <property type="match status" value="1"/>
</dbReference>
<dbReference type="GO" id="GO:0006310">
    <property type="term" value="P:DNA recombination"/>
    <property type="evidence" value="ECO:0007669"/>
    <property type="project" value="UniProtKB-KW"/>
</dbReference>
<dbReference type="SUPFAM" id="SSF56349">
    <property type="entry name" value="DNA breaking-rejoining enzymes"/>
    <property type="match status" value="1"/>
</dbReference>
<dbReference type="GO" id="GO:0003677">
    <property type="term" value="F:DNA binding"/>
    <property type="evidence" value="ECO:0007669"/>
    <property type="project" value="UniProtKB-KW"/>
</dbReference>
<dbReference type="AlphaFoldDB" id="A0A6P4YDH7"/>
<feature type="region of interest" description="Disordered" evidence="3">
    <location>
        <begin position="84"/>
        <end position="189"/>
    </location>
</feature>
<dbReference type="InterPro" id="IPR011010">
    <property type="entry name" value="DNA_brk_join_enz"/>
</dbReference>
<proteinExistence type="predicted"/>
<dbReference type="SUPFAM" id="SSF47823">
    <property type="entry name" value="lambda integrase-like, N-terminal domain"/>
    <property type="match status" value="1"/>
</dbReference>
<keyword evidence="1" id="KW-0238">DNA-binding</keyword>
<evidence type="ECO:0000313" key="5">
    <source>
        <dbReference type="RefSeq" id="XP_019614976.1"/>
    </source>
</evidence>
<name>A0A6P4YDH7_BRABE</name>
<protein>
    <submittedName>
        <fullName evidence="5">Uncharacterized protein LOC109462803</fullName>
    </submittedName>
</protein>
<dbReference type="Gene3D" id="1.10.150.130">
    <property type="match status" value="1"/>
</dbReference>
<feature type="compositionally biased region" description="Basic and acidic residues" evidence="3">
    <location>
        <begin position="119"/>
        <end position="128"/>
    </location>
</feature>
<evidence type="ECO:0000256" key="1">
    <source>
        <dbReference type="ARBA" id="ARBA00023125"/>
    </source>
</evidence>
<feature type="compositionally biased region" description="Basic and acidic residues" evidence="3">
    <location>
        <begin position="101"/>
        <end position="111"/>
    </location>
</feature>
<dbReference type="OrthoDB" id="6771932at2759"/>
<dbReference type="Gene3D" id="1.10.443.10">
    <property type="entry name" value="Intergrase catalytic core"/>
    <property type="match status" value="1"/>
</dbReference>
<sequence>MWGAGKRKSRRPARFVDYYTEGLDEQQRDDVRPRSTSTPRFPVPKPREARREVDVDEVEEEIREATREIEALKVDLQRMERSVLEVQEGQQQNGERKTRHSRDVTAAKSRENSPTLGRHLGDGRREPQTRISANELRQFTRMKQDLHTRAASSPPPSRGRSKKAAASARSSSSSSESSTSRSSSSDHSRASRDADFQWKLLEEDTRTTQASVFAVGTSRNHQTHISTYLNFCNYFGIVPMPANPHNLACYAQFLSRSLRSSDSIAHYLSSVKLFHHLNGFTTFSLDHFEIAHTMKGLKKRLQHRPRQHGRVDIPLLVDLAGCFNPQVPRDAAIWAAIVFSFFTFFRRSNVVLDSKTQFDPKKHLKRRDILVSPAGLLIYVTWTKTLQSRERVLSVPLLPIPGSPICPVAAYTHMCDLIPTEPDQPAFVVPTRGRKLRPLTTSMLEKAFARAAASIGIPAGSLTLHDLRRGGYTLAFQAGVPRELRQLHGDWRSDADHVYLSTTVADRLRVPAALRDYVLRHSIA</sequence>
<organism evidence="4 5">
    <name type="scientific">Branchiostoma belcheri</name>
    <name type="common">Amphioxus</name>
    <dbReference type="NCBI Taxonomy" id="7741"/>
    <lineage>
        <taxon>Eukaryota</taxon>
        <taxon>Metazoa</taxon>
        <taxon>Chordata</taxon>
        <taxon>Cephalochordata</taxon>
        <taxon>Leptocardii</taxon>
        <taxon>Amphioxiformes</taxon>
        <taxon>Branchiostomatidae</taxon>
        <taxon>Branchiostoma</taxon>
    </lineage>
</organism>
<evidence type="ECO:0000313" key="4">
    <source>
        <dbReference type="Proteomes" id="UP000515135"/>
    </source>
</evidence>
<accession>A0A6P4YDH7</accession>